<accession>A0ABU1A2T5</accession>
<proteinExistence type="predicted"/>
<organism evidence="3 4">
    <name type="scientific">Mesonia profundi</name>
    <dbReference type="NCBI Taxonomy" id="3070998"/>
    <lineage>
        <taxon>Bacteria</taxon>
        <taxon>Pseudomonadati</taxon>
        <taxon>Bacteroidota</taxon>
        <taxon>Flavobacteriia</taxon>
        <taxon>Flavobacteriales</taxon>
        <taxon>Flavobacteriaceae</taxon>
        <taxon>Mesonia</taxon>
    </lineage>
</organism>
<dbReference type="EMBL" id="JAVHUL010000026">
    <property type="protein sequence ID" value="MDQ7917939.1"/>
    <property type="molecule type" value="Genomic_DNA"/>
</dbReference>
<feature type="signal peptide" evidence="1">
    <location>
        <begin position="1"/>
        <end position="18"/>
    </location>
</feature>
<keyword evidence="4" id="KW-1185">Reference proteome</keyword>
<evidence type="ECO:0000313" key="3">
    <source>
        <dbReference type="EMBL" id="MDQ7917939.1"/>
    </source>
</evidence>
<dbReference type="InterPro" id="IPR043781">
    <property type="entry name" value="DUF5723"/>
</dbReference>
<reference evidence="3 4" key="1">
    <citation type="submission" date="2023-08" db="EMBL/GenBank/DDBJ databases">
        <title>Mesonia sp. MT50, isolated from deep-sea sediment of the Mariana Trench.</title>
        <authorList>
            <person name="Fu H."/>
        </authorList>
    </citation>
    <scope>NUCLEOTIDE SEQUENCE [LARGE SCALE GENOMIC DNA]</scope>
    <source>
        <strain evidence="3 4">MT50</strain>
    </source>
</reference>
<keyword evidence="1" id="KW-0732">Signal</keyword>
<evidence type="ECO:0000259" key="2">
    <source>
        <dbReference type="Pfam" id="PF18990"/>
    </source>
</evidence>
<gene>
    <name evidence="3" type="ORF">RBU60_10160</name>
</gene>
<name>A0ABU1A2T5_9FLAO</name>
<evidence type="ECO:0000313" key="4">
    <source>
        <dbReference type="Proteomes" id="UP001230915"/>
    </source>
</evidence>
<dbReference type="Proteomes" id="UP001230915">
    <property type="component" value="Unassembled WGS sequence"/>
</dbReference>
<dbReference type="Pfam" id="PF18990">
    <property type="entry name" value="DUF5723"/>
    <property type="match status" value="1"/>
</dbReference>
<sequence length="464" mass="51530">MKKIFLVLACLCSLIMFSQEHFLGINTSRKTTMLNVDYNPAELVNLSNKVDIGILHLSVNASNNKINMLDFIDSDKSSEDYEAALLSGGDPFSTSVNLKLMGPSIGVRLKKWGFGFKYTLNANVSLTNLDPKLIDIIDAEEDFITEVKTNDNQRITAVAYQTLDFSVARNIMENEKAKLSAGVTVKLLASEAYANGGINKLNAHIEREEDDLYFSKANADVELTYSGIFNRSFDEYNYSFLANGIEGIGSDIGLNYQIKNTNLKYPYKLNLGLAVKDIGSMNIKENARKETYKLNIPSNERFNTAEFNDIENAEDLMGVLEESNYFESTSSATSAKVKLPTSLHIYADYQIIGNFFGTLQINQSLVKNSNNDVIPNYSTYALIPRYSANGFEAYLPLSISSISKFNAGFGLRLGGFFYLGSSSALSAMLQDEIKKIDLHLGLRFGIGSRKNNSLEEIEEPKTNS</sequence>
<evidence type="ECO:0000256" key="1">
    <source>
        <dbReference type="SAM" id="SignalP"/>
    </source>
</evidence>
<dbReference type="Gene3D" id="2.40.160.60">
    <property type="entry name" value="Outer membrane protein transport protein (OMPP1/FadL/TodX)"/>
    <property type="match status" value="1"/>
</dbReference>
<dbReference type="RefSeq" id="WP_308864811.1">
    <property type="nucleotide sequence ID" value="NZ_JAVHUL010000026.1"/>
</dbReference>
<protein>
    <submittedName>
        <fullName evidence="3">DUF5723 family protein</fullName>
    </submittedName>
</protein>
<comment type="caution">
    <text evidence="3">The sequence shown here is derived from an EMBL/GenBank/DDBJ whole genome shotgun (WGS) entry which is preliminary data.</text>
</comment>
<feature type="domain" description="DUF5723" evidence="2">
    <location>
        <begin position="40"/>
        <end position="420"/>
    </location>
</feature>
<feature type="chain" id="PRO_5045881699" evidence="1">
    <location>
        <begin position="19"/>
        <end position="464"/>
    </location>
</feature>